<evidence type="ECO:0000256" key="7">
    <source>
        <dbReference type="SAM" id="Phobius"/>
    </source>
</evidence>
<feature type="transmembrane region" description="Helical" evidence="7">
    <location>
        <begin position="216"/>
        <end position="237"/>
    </location>
</feature>
<keyword evidence="9" id="KW-1185">Reference proteome</keyword>
<evidence type="ECO:0000313" key="9">
    <source>
        <dbReference type="Proteomes" id="UP001357733"/>
    </source>
</evidence>
<gene>
    <name evidence="8" type="ORF">VLK81_01600</name>
</gene>
<dbReference type="GO" id="GO:0043190">
    <property type="term" value="C:ATP-binding cassette (ABC) transporter complex"/>
    <property type="evidence" value="ECO:0007669"/>
    <property type="project" value="InterPro"/>
</dbReference>
<dbReference type="EMBL" id="JAYKOT010000001">
    <property type="protein sequence ID" value="MEB3428726.1"/>
    <property type="molecule type" value="Genomic_DNA"/>
</dbReference>
<protein>
    <submittedName>
        <fullName evidence="8">Metal ABC transporter permease</fullName>
    </submittedName>
</protein>
<dbReference type="InterPro" id="IPR037294">
    <property type="entry name" value="ABC_BtuC-like"/>
</dbReference>
<keyword evidence="4 7" id="KW-1133">Transmembrane helix</keyword>
<dbReference type="Proteomes" id="UP001357733">
    <property type="component" value="Unassembled WGS sequence"/>
</dbReference>
<comment type="similarity">
    <text evidence="2 6">Belongs to the ABC-3 integral membrane protein family.</text>
</comment>
<evidence type="ECO:0000256" key="4">
    <source>
        <dbReference type="ARBA" id="ARBA00022989"/>
    </source>
</evidence>
<evidence type="ECO:0000256" key="1">
    <source>
        <dbReference type="ARBA" id="ARBA00004141"/>
    </source>
</evidence>
<feature type="transmembrane region" description="Helical" evidence="7">
    <location>
        <begin position="243"/>
        <end position="260"/>
    </location>
</feature>
<dbReference type="Pfam" id="PF00950">
    <property type="entry name" value="ABC-3"/>
    <property type="match status" value="1"/>
</dbReference>
<dbReference type="Gene3D" id="1.10.3470.10">
    <property type="entry name" value="ABC transporter involved in vitamin B12 uptake, BtuC"/>
    <property type="match status" value="1"/>
</dbReference>
<dbReference type="AlphaFoldDB" id="A0AAW9MRG3"/>
<dbReference type="GO" id="GO:0055085">
    <property type="term" value="P:transmembrane transport"/>
    <property type="evidence" value="ECO:0007669"/>
    <property type="project" value="InterPro"/>
</dbReference>
<dbReference type="RefSeq" id="WP_324618758.1">
    <property type="nucleotide sequence ID" value="NZ_JAYKOT010000001.1"/>
</dbReference>
<feature type="transmembrane region" description="Helical" evidence="7">
    <location>
        <begin position="52"/>
        <end position="78"/>
    </location>
</feature>
<comment type="caution">
    <text evidence="8">The sequence shown here is derived from an EMBL/GenBank/DDBJ whole genome shotgun (WGS) entry which is preliminary data.</text>
</comment>
<feature type="transmembrane region" description="Helical" evidence="7">
    <location>
        <begin position="12"/>
        <end position="32"/>
    </location>
</feature>
<evidence type="ECO:0000256" key="3">
    <source>
        <dbReference type="ARBA" id="ARBA00022692"/>
    </source>
</evidence>
<proteinExistence type="inferred from homology"/>
<dbReference type="PANTHER" id="PTHR30477:SF0">
    <property type="entry name" value="METAL TRANSPORT SYSTEM MEMBRANE PROTEIN TM_0125-RELATED"/>
    <property type="match status" value="1"/>
</dbReference>
<accession>A0AAW9MRG3</accession>
<organism evidence="8 9">
    <name type="scientific">Citroniella saccharovorans</name>
    <dbReference type="NCBI Taxonomy" id="2053367"/>
    <lineage>
        <taxon>Bacteria</taxon>
        <taxon>Bacillati</taxon>
        <taxon>Bacillota</taxon>
        <taxon>Tissierellia</taxon>
        <taxon>Tissierellales</taxon>
        <taxon>Peptoniphilaceae</taxon>
        <taxon>Citroniella</taxon>
    </lineage>
</organism>
<feature type="transmembrane region" description="Helical" evidence="7">
    <location>
        <begin position="192"/>
        <end position="209"/>
    </location>
</feature>
<evidence type="ECO:0000256" key="2">
    <source>
        <dbReference type="ARBA" id="ARBA00008034"/>
    </source>
</evidence>
<keyword evidence="6" id="KW-0813">Transport</keyword>
<dbReference type="PANTHER" id="PTHR30477">
    <property type="entry name" value="ABC-TRANSPORTER METAL-BINDING PROTEIN"/>
    <property type="match status" value="1"/>
</dbReference>
<evidence type="ECO:0000313" key="8">
    <source>
        <dbReference type="EMBL" id="MEB3428726.1"/>
    </source>
</evidence>
<name>A0AAW9MRG3_9FIRM</name>
<evidence type="ECO:0000256" key="5">
    <source>
        <dbReference type="ARBA" id="ARBA00023136"/>
    </source>
</evidence>
<dbReference type="InterPro" id="IPR001626">
    <property type="entry name" value="ABC_TroCD"/>
</dbReference>
<sequence>MDIFSYDFMIRAILVGFMLGIIIPLIGVNVVVKRLSMIGDALSHSSLAGVTIGLFFGFNPLLGAFIACLVASFLIEFIRKKSKFFEEMSISIVLSFSLAIAGIMSGLTKNSSNLSSFLFGSIVMISDMEFYFTIAIFLLVLIFMLIFYKDLLYLSVDQTSAELSGINTKLINSLFTFLTALTVSIASRSVGTLMVSSLIVLPVASSIKLTKSYKGLNLLSVLIGLITIELGLFMSFYLDLKPGSTIVLLNCILYIILTIFRRGK</sequence>
<comment type="subcellular location">
    <subcellularLocation>
        <location evidence="6">Cell membrane</location>
        <topology evidence="6">Multi-pass membrane protein</topology>
    </subcellularLocation>
    <subcellularLocation>
        <location evidence="1">Membrane</location>
        <topology evidence="1">Multi-pass membrane protein</topology>
    </subcellularLocation>
</comment>
<evidence type="ECO:0000256" key="6">
    <source>
        <dbReference type="RuleBase" id="RU003943"/>
    </source>
</evidence>
<reference evidence="8 9" key="1">
    <citation type="submission" date="2024-01" db="EMBL/GenBank/DDBJ databases">
        <title>Complete genome sequence of Citroniella saccharovorans strain M6.X9, isolated from human fecal sample.</title>
        <authorList>
            <person name="Cheng G."/>
            <person name="Westerholm M."/>
            <person name="Schnurer A."/>
        </authorList>
    </citation>
    <scope>NUCLEOTIDE SEQUENCE [LARGE SCALE GENOMIC DNA]</scope>
    <source>
        <strain evidence="8 9">DSM 29873</strain>
    </source>
</reference>
<feature type="transmembrane region" description="Helical" evidence="7">
    <location>
        <begin position="90"/>
        <end position="108"/>
    </location>
</feature>
<keyword evidence="3 6" id="KW-0812">Transmembrane</keyword>
<dbReference type="SUPFAM" id="SSF81345">
    <property type="entry name" value="ABC transporter involved in vitamin B12 uptake, BtuC"/>
    <property type="match status" value="1"/>
</dbReference>
<feature type="transmembrane region" description="Helical" evidence="7">
    <location>
        <begin position="128"/>
        <end position="148"/>
    </location>
</feature>
<keyword evidence="5 7" id="KW-0472">Membrane</keyword>